<reference evidence="12 13" key="1">
    <citation type="submission" date="2016-11" db="EMBL/GenBank/DDBJ databases">
        <authorList>
            <person name="Jaros S."/>
            <person name="Januszkiewicz K."/>
            <person name="Wedrychowicz H."/>
        </authorList>
    </citation>
    <scope>NUCLEOTIDE SEQUENCE [LARGE SCALE GENOMIC DNA]</scope>
    <source>
        <strain evidence="12 13">DSM 21864</strain>
    </source>
</reference>
<protein>
    <recommendedName>
        <fullName evidence="3 9">DNA repair protein RecN</fullName>
    </recommendedName>
    <alternativeName>
        <fullName evidence="8 9">Recombination protein N</fullName>
    </alternativeName>
</protein>
<evidence type="ECO:0000256" key="8">
    <source>
        <dbReference type="ARBA" id="ARBA00033408"/>
    </source>
</evidence>
<keyword evidence="4" id="KW-0547">Nucleotide-binding</keyword>
<evidence type="ECO:0000256" key="6">
    <source>
        <dbReference type="ARBA" id="ARBA00022840"/>
    </source>
</evidence>
<keyword evidence="10" id="KW-0175">Coiled coil</keyword>
<dbReference type="OrthoDB" id="9806954at2"/>
<dbReference type="GO" id="GO:0009432">
    <property type="term" value="P:SOS response"/>
    <property type="evidence" value="ECO:0007669"/>
    <property type="project" value="TreeGrafter"/>
</dbReference>
<dbReference type="FunFam" id="3.40.50.300:FF:000356">
    <property type="entry name" value="DNA repair protein RecN"/>
    <property type="match status" value="1"/>
</dbReference>
<evidence type="ECO:0000313" key="12">
    <source>
        <dbReference type="EMBL" id="SHJ58007.1"/>
    </source>
</evidence>
<dbReference type="PANTHER" id="PTHR11059:SF0">
    <property type="entry name" value="DNA REPAIR PROTEIN RECN"/>
    <property type="match status" value="1"/>
</dbReference>
<keyword evidence="6" id="KW-0067">ATP-binding</keyword>
<evidence type="ECO:0000256" key="9">
    <source>
        <dbReference type="PIRNR" id="PIRNR003128"/>
    </source>
</evidence>
<evidence type="ECO:0000256" key="1">
    <source>
        <dbReference type="ARBA" id="ARBA00003618"/>
    </source>
</evidence>
<evidence type="ECO:0000256" key="2">
    <source>
        <dbReference type="ARBA" id="ARBA00009441"/>
    </source>
</evidence>
<evidence type="ECO:0000256" key="7">
    <source>
        <dbReference type="ARBA" id="ARBA00023204"/>
    </source>
</evidence>
<keyword evidence="7 9" id="KW-0234">DNA repair</keyword>
<sequence>MLLQITINNFALIDNITISFFEGFNVLSGETGAGKSILIDAINFVMGSKFNKDLIRTGEDKTYVEAVFTLESEKTSALLEELNIEKDNIVILSRETFQNGRSISKINGKATILSALREVSKTLLDIHGQHENQNLLDINNHISYLDGFAEKELQDVFKRYGNLFEEYTNIKNKINELKGSKDLQNVINFLKYQIEDIEAGKLKENEEEELNEEYKTLSHSEKINLALNNSYSLLNELSEGQSAYDLISLSVKELSSIEKHLTKVEELNKNLTSISYSLEEIINDIRNLKENIVYDEDRLEKINNRIFEISSYKQKYGKSVKEILLYKEELIDQYENLTNSEEILESLEKEKVILTKKLEKLALEIHEIRQENSVKLEKSIMNELQQIGLEKSTFKVEVKLEEKLYFNGKDKVQFLISTNPGEPLKPLEKVVSGGELSRIMLALKTVFVHNDEIPSIIFDEVDTGISGRIAQSVAEKMFLISRTHQVLCVTHLPQIAAMSDNHFLVSKYSIDNKTFTEISYLKSEEKEKEIARMIGGVEVTKVTLENSKEMIRLAESKKLMLKIHN</sequence>
<dbReference type="AlphaFoldDB" id="A0A1M6KGK0"/>
<keyword evidence="5 9" id="KW-0227">DNA damage</keyword>
<dbReference type="PANTHER" id="PTHR11059">
    <property type="entry name" value="DNA REPAIR PROTEIN RECN"/>
    <property type="match status" value="1"/>
</dbReference>
<dbReference type="Gene3D" id="3.40.50.300">
    <property type="entry name" value="P-loop containing nucleotide triphosphate hydrolases"/>
    <property type="match status" value="2"/>
</dbReference>
<organism evidence="12 13">
    <name type="scientific">Clostridium amylolyticum</name>
    <dbReference type="NCBI Taxonomy" id="1121298"/>
    <lineage>
        <taxon>Bacteria</taxon>
        <taxon>Bacillati</taxon>
        <taxon>Bacillota</taxon>
        <taxon>Clostridia</taxon>
        <taxon>Eubacteriales</taxon>
        <taxon>Clostridiaceae</taxon>
        <taxon>Clostridium</taxon>
    </lineage>
</organism>
<dbReference type="InterPro" id="IPR003395">
    <property type="entry name" value="RecF/RecN/SMC_N"/>
</dbReference>
<dbReference type="CDD" id="cd03241">
    <property type="entry name" value="ABC_RecN"/>
    <property type="match status" value="2"/>
</dbReference>
<dbReference type="STRING" id="1121298.SAMN05444401_3353"/>
<evidence type="ECO:0000256" key="3">
    <source>
        <dbReference type="ARBA" id="ARBA00021315"/>
    </source>
</evidence>
<comment type="function">
    <text evidence="1 9">May be involved in recombinational repair of damaged DNA.</text>
</comment>
<evidence type="ECO:0000256" key="10">
    <source>
        <dbReference type="SAM" id="Coils"/>
    </source>
</evidence>
<comment type="similarity">
    <text evidence="2 9">Belongs to the RecN family.</text>
</comment>
<dbReference type="GO" id="GO:0006302">
    <property type="term" value="P:double-strand break repair"/>
    <property type="evidence" value="ECO:0007669"/>
    <property type="project" value="InterPro"/>
</dbReference>
<gene>
    <name evidence="12" type="ORF">SAMN05444401_3353</name>
</gene>
<dbReference type="InterPro" id="IPR027417">
    <property type="entry name" value="P-loop_NTPase"/>
</dbReference>
<dbReference type="NCBIfam" id="TIGR00634">
    <property type="entry name" value="recN"/>
    <property type="match status" value="1"/>
</dbReference>
<keyword evidence="13" id="KW-1185">Reference proteome</keyword>
<dbReference type="SUPFAM" id="SSF52540">
    <property type="entry name" value="P-loop containing nucleoside triphosphate hydrolases"/>
    <property type="match status" value="1"/>
</dbReference>
<evidence type="ECO:0000313" key="13">
    <source>
        <dbReference type="Proteomes" id="UP000184080"/>
    </source>
</evidence>
<dbReference type="EMBL" id="FQZO01000006">
    <property type="protein sequence ID" value="SHJ58007.1"/>
    <property type="molecule type" value="Genomic_DNA"/>
</dbReference>
<dbReference type="Pfam" id="PF02463">
    <property type="entry name" value="SMC_N"/>
    <property type="match status" value="1"/>
</dbReference>
<name>A0A1M6KGK0_9CLOT</name>
<dbReference type="Proteomes" id="UP000184080">
    <property type="component" value="Unassembled WGS sequence"/>
</dbReference>
<evidence type="ECO:0000256" key="5">
    <source>
        <dbReference type="ARBA" id="ARBA00022763"/>
    </source>
</evidence>
<proteinExistence type="inferred from homology"/>
<dbReference type="PIRSF" id="PIRSF003128">
    <property type="entry name" value="RecN"/>
    <property type="match status" value="1"/>
</dbReference>
<dbReference type="InterPro" id="IPR004604">
    <property type="entry name" value="DNA_recomb/repair_RecN"/>
</dbReference>
<feature type="domain" description="RecF/RecN/SMC N-terminal" evidence="11">
    <location>
        <begin position="2"/>
        <end position="506"/>
    </location>
</feature>
<dbReference type="GO" id="GO:0005524">
    <property type="term" value="F:ATP binding"/>
    <property type="evidence" value="ECO:0007669"/>
    <property type="project" value="UniProtKB-KW"/>
</dbReference>
<accession>A0A1M6KGK0</accession>
<feature type="coiled-coil region" evidence="10">
    <location>
        <begin position="278"/>
        <end position="371"/>
    </location>
</feature>
<evidence type="ECO:0000256" key="4">
    <source>
        <dbReference type="ARBA" id="ARBA00022741"/>
    </source>
</evidence>
<dbReference type="GO" id="GO:0043590">
    <property type="term" value="C:bacterial nucleoid"/>
    <property type="evidence" value="ECO:0007669"/>
    <property type="project" value="TreeGrafter"/>
</dbReference>
<dbReference type="GO" id="GO:0006310">
    <property type="term" value="P:DNA recombination"/>
    <property type="evidence" value="ECO:0007669"/>
    <property type="project" value="InterPro"/>
</dbReference>
<dbReference type="GO" id="GO:0016887">
    <property type="term" value="F:ATP hydrolysis activity"/>
    <property type="evidence" value="ECO:0007669"/>
    <property type="project" value="InterPro"/>
</dbReference>
<dbReference type="RefSeq" id="WP_073009324.1">
    <property type="nucleotide sequence ID" value="NZ_FQZO01000006.1"/>
</dbReference>
<evidence type="ECO:0000259" key="11">
    <source>
        <dbReference type="Pfam" id="PF02463"/>
    </source>
</evidence>
<dbReference type="FunFam" id="3.40.50.300:FF:000319">
    <property type="entry name" value="DNA repair protein RecN"/>
    <property type="match status" value="1"/>
</dbReference>